<dbReference type="Gene3D" id="1.20.1250.20">
    <property type="entry name" value="MFS general substrate transporter like domains"/>
    <property type="match status" value="1"/>
</dbReference>
<dbReference type="EMBL" id="UINC01083211">
    <property type="protein sequence ID" value="SVC28698.1"/>
    <property type="molecule type" value="Genomic_DNA"/>
</dbReference>
<keyword evidence="1" id="KW-1133">Transmembrane helix</keyword>
<dbReference type="Pfam" id="PF07690">
    <property type="entry name" value="MFS_1"/>
    <property type="match status" value="1"/>
</dbReference>
<sequence>MKIPYRGYQIAFIAFLSTGLSIGMSQYAFGQFAEPLQSQFGWTKTQLNAALSLAFVSGITGPILGKLADKHGIRLVLFISLLIISIGFLLRPTISTLWEWYLYSG</sequence>
<dbReference type="InterPro" id="IPR011701">
    <property type="entry name" value="MFS"/>
</dbReference>
<accession>A0A382KVP9</accession>
<gene>
    <name evidence="3" type="ORF">METZ01_LOCUS281552</name>
</gene>
<dbReference type="AlphaFoldDB" id="A0A382KVP9"/>
<feature type="transmembrane region" description="Helical" evidence="1">
    <location>
        <begin position="75"/>
        <end position="94"/>
    </location>
</feature>
<dbReference type="InterPro" id="IPR020846">
    <property type="entry name" value="MFS_dom"/>
</dbReference>
<dbReference type="GO" id="GO:0022857">
    <property type="term" value="F:transmembrane transporter activity"/>
    <property type="evidence" value="ECO:0007669"/>
    <property type="project" value="InterPro"/>
</dbReference>
<organism evidence="3">
    <name type="scientific">marine metagenome</name>
    <dbReference type="NCBI Taxonomy" id="408172"/>
    <lineage>
        <taxon>unclassified sequences</taxon>
        <taxon>metagenomes</taxon>
        <taxon>ecological metagenomes</taxon>
    </lineage>
</organism>
<feature type="domain" description="Major facilitator superfamily (MFS) profile" evidence="2">
    <location>
        <begin position="7"/>
        <end position="105"/>
    </location>
</feature>
<name>A0A382KVP9_9ZZZZ</name>
<feature type="transmembrane region" description="Helical" evidence="1">
    <location>
        <begin position="49"/>
        <end position="68"/>
    </location>
</feature>
<feature type="non-terminal residue" evidence="3">
    <location>
        <position position="105"/>
    </location>
</feature>
<feature type="transmembrane region" description="Helical" evidence="1">
    <location>
        <begin position="7"/>
        <end position="29"/>
    </location>
</feature>
<keyword evidence="1" id="KW-0812">Transmembrane</keyword>
<evidence type="ECO:0000256" key="1">
    <source>
        <dbReference type="SAM" id="Phobius"/>
    </source>
</evidence>
<dbReference type="PROSITE" id="PS50850">
    <property type="entry name" value="MFS"/>
    <property type="match status" value="1"/>
</dbReference>
<dbReference type="SUPFAM" id="SSF103473">
    <property type="entry name" value="MFS general substrate transporter"/>
    <property type="match status" value="1"/>
</dbReference>
<dbReference type="InterPro" id="IPR036259">
    <property type="entry name" value="MFS_trans_sf"/>
</dbReference>
<proteinExistence type="predicted"/>
<protein>
    <recommendedName>
        <fullName evidence="2">Major facilitator superfamily (MFS) profile domain-containing protein</fullName>
    </recommendedName>
</protein>
<keyword evidence="1" id="KW-0472">Membrane</keyword>
<reference evidence="3" key="1">
    <citation type="submission" date="2018-05" db="EMBL/GenBank/DDBJ databases">
        <authorList>
            <person name="Lanie J.A."/>
            <person name="Ng W.-L."/>
            <person name="Kazmierczak K.M."/>
            <person name="Andrzejewski T.M."/>
            <person name="Davidsen T.M."/>
            <person name="Wayne K.J."/>
            <person name="Tettelin H."/>
            <person name="Glass J.I."/>
            <person name="Rusch D."/>
            <person name="Podicherti R."/>
            <person name="Tsui H.-C.T."/>
            <person name="Winkler M.E."/>
        </authorList>
    </citation>
    <scope>NUCLEOTIDE SEQUENCE</scope>
</reference>
<evidence type="ECO:0000259" key="2">
    <source>
        <dbReference type="PROSITE" id="PS50850"/>
    </source>
</evidence>
<evidence type="ECO:0000313" key="3">
    <source>
        <dbReference type="EMBL" id="SVC28698.1"/>
    </source>
</evidence>